<name>A0ABT7BDK1_9CYAN</name>
<keyword evidence="4" id="KW-1185">Reference proteome</keyword>
<dbReference type="EMBL" id="JAQPOK010000001">
    <property type="protein sequence ID" value="MDJ1177250.1"/>
    <property type="molecule type" value="Genomic_DNA"/>
</dbReference>
<comment type="caution">
    <text evidence="3">The sequence shown here is derived from an EMBL/GenBank/DDBJ whole genome shotgun (WGS) entry which is preliminary data.</text>
</comment>
<evidence type="ECO:0000256" key="1">
    <source>
        <dbReference type="SAM" id="MobiDB-lite"/>
    </source>
</evidence>
<dbReference type="InterPro" id="IPR055254">
    <property type="entry name" value="pPIWI_RE_Z"/>
</dbReference>
<feature type="region of interest" description="Disordered" evidence="1">
    <location>
        <begin position="687"/>
        <end position="710"/>
    </location>
</feature>
<sequence length="1196" mass="137536">MRHSSLFAPPQSYQERLSALRERLNENAAILLNVELGFALMEFLNLDDEPVTAVWAILSGMPLRYPTLKSLTSEQLRAIANARQIIPLSSRSAWENALRVYFRDIPEHERNYTVKNPVNFDEIIIDACKRKEIRHQNHQHLCRTCLGETLRFREIQQRNIEPSEEPDQSYQFDAHTVDEIVNVQVKFENEHLEIGSQFRRDWFDRARNRTPFSLNLIELEEIAQFIDDRENCLALQYNWQNEQKGNWLKRYQKIHFHPVVKGQLSADDAPELELDGFTHIAGMVASGKSTLSLLLAAYLVKEESDRRITLVVGDVQSALKLTNLINWWFCDDPECDNPVAVPLLGHSRRDRHLREFHGSRDYLEHQERGQTHWGERWLRVECPVQALIPDMGQQLSNKPIIPGKEPCHSLKQVPSQSQQNARSYSYLCPLFHICPSHQLYRDLPEAQIWITTPGAMAMGRIPRQLESRSIRVGELVYEQSNIVIFDEADTIVKWFDDVYAEEVLLTNGKDGVFDTVGLATERHMIQDRTPNQQITQRWVGAQRAAQQAITVTLTLLSENEILQQWVRRSYFTPNTLFYKLSRRLSGLEEFDPDDTPEESCKENDRLTTETVGVFDRLLRSDPLRPQTPRRPDDADYCTYRLALLMQEINSMGESALDDDILDNCQAWILEFFPDIEQKLARLQKAIDARNAQQPKKRGRKRKNNEDGDRADTLETLARRLQFALTVALLDRHTHIVFYEWYSRPNSIEGEQPHRRMPSAMLNILPLPPTGRQFGTYYSRKNEDNDNSRNQNLSIFAYTNIGRCYVLNFHRLLTDLDGRRGPNVLALSGTSYLPDSTKFHVGDPQGVLMPEETARNAIAESRFSFLPQYDPDGKPIRISGVPEHKKMSAFKQLAKKLAGNRGTGLLSEEIEELKALGENDEKWKDRDRLLILVNSYEQSKWVAEQIRQKWPSEGDQTPIYHLRRGGVTDDSELGSYFKERDEAGGLARADIETFAQTGGKILVAPMHAIGRGFNILNDRGKAAFGAVYFLTRPYPHPHDTQAIAQEINRRALDWANDPDFIAWLQGDGILQRAREVRKLAAEYWRSVEQRSYYSTLRDDQKLRARPRRDLAATTAGYIIQAVGRLLRGGVPFHAYFVDSAWAPNNANPDSEKPDTEKTSLLVAMILCLDDYACDENTVGSALYKPLIDALENMELNW</sequence>
<dbReference type="RefSeq" id="WP_283760578.1">
    <property type="nucleotide sequence ID" value="NZ_JAQPOK010000001.1"/>
</dbReference>
<reference evidence="3 4" key="1">
    <citation type="submission" date="2023-01" db="EMBL/GenBank/DDBJ databases">
        <title>Novel diversity within Roseofilum (Cyanobacteria; Desertifilaceae) from marine benthic mats with descriptions of four novel species.</title>
        <authorList>
            <person name="Wang Y."/>
            <person name="Berthold D.E."/>
            <person name="Hu J."/>
            <person name="Lefler F.W."/>
            <person name="Laughinghouse H.D. IV."/>
        </authorList>
    </citation>
    <scope>NUCLEOTIDE SEQUENCE [LARGE SCALE GENOMIC DNA]</scope>
    <source>
        <strain evidence="3 4">BLCC-M91</strain>
    </source>
</reference>
<evidence type="ECO:0000313" key="3">
    <source>
        <dbReference type="EMBL" id="MDJ1177250.1"/>
    </source>
</evidence>
<organism evidence="3 4">
    <name type="scientific">Roseofilum halophilum BLCC-M91</name>
    <dbReference type="NCBI Taxonomy" id="3022259"/>
    <lineage>
        <taxon>Bacteria</taxon>
        <taxon>Bacillati</taxon>
        <taxon>Cyanobacteriota</taxon>
        <taxon>Cyanophyceae</taxon>
        <taxon>Desertifilales</taxon>
        <taxon>Desertifilaceae</taxon>
        <taxon>Roseofilum</taxon>
        <taxon>Roseofilum halophilum</taxon>
    </lineage>
</organism>
<evidence type="ECO:0000259" key="2">
    <source>
        <dbReference type="Pfam" id="PF18155"/>
    </source>
</evidence>
<dbReference type="Proteomes" id="UP001231370">
    <property type="component" value="Unassembled WGS sequence"/>
</dbReference>
<feature type="domain" description="pPIWI-RE three-gene island" evidence="2">
    <location>
        <begin position="28"/>
        <end position="172"/>
    </location>
</feature>
<protein>
    <recommendedName>
        <fullName evidence="2">pPIWI-RE three-gene island domain-containing protein</fullName>
    </recommendedName>
</protein>
<dbReference type="Pfam" id="PF18155">
    <property type="entry name" value="pPIWI_RE_Z"/>
    <property type="match status" value="1"/>
</dbReference>
<proteinExistence type="predicted"/>
<accession>A0ABT7BDK1</accession>
<evidence type="ECO:0000313" key="4">
    <source>
        <dbReference type="Proteomes" id="UP001231370"/>
    </source>
</evidence>
<gene>
    <name evidence="3" type="ORF">PJF56_00060</name>
</gene>